<proteinExistence type="predicted"/>
<accession>D2EF46</accession>
<dbReference type="EMBL" id="GG730044">
    <property type="protein sequence ID" value="EEZ92972.1"/>
    <property type="molecule type" value="Genomic_DNA"/>
</dbReference>
<name>D2EF46_PARA4</name>
<dbReference type="Proteomes" id="UP000009375">
    <property type="component" value="Unassembled WGS sequence"/>
</dbReference>
<evidence type="ECO:0000313" key="1">
    <source>
        <dbReference type="EMBL" id="EEZ92972.1"/>
    </source>
</evidence>
<evidence type="ECO:0000313" key="2">
    <source>
        <dbReference type="Proteomes" id="UP000009375"/>
    </source>
</evidence>
<gene>
    <name evidence="1" type="ORF">BJBARM4_0356</name>
</gene>
<dbReference type="PROSITE" id="PS00061">
    <property type="entry name" value="ADH_SHORT"/>
    <property type="match status" value="1"/>
</dbReference>
<dbReference type="InterPro" id="IPR020904">
    <property type="entry name" value="Sc_DH/Rdtase_CS"/>
</dbReference>
<dbReference type="AlphaFoldDB" id="D2EF46"/>
<protein>
    <submittedName>
        <fullName evidence="1">Uncharacterized protein</fullName>
    </submittedName>
</protein>
<sequence>MRFKNDSIGLVQYDKKLVNLTFFKNYTNFYPIGLSYNNNGYLVTGYSKQIINTTPPPPSTTKIIQDLLYYTSSKKSIINLSSNLSSFQGYNFTNPFYNGTDYYLLEYKDPTGPQPATSVLTLNLLSYNSSNSALENVSNLTLPIPAGKTFSQANLSLSWDGAYFLISGSYLLTSSGPGGSKSLSPFLEIYNPITNLWANITGSVNTKNNFTSNMVWNGTSFITALTNSSGSGLYYLDK</sequence>
<organism evidence="1 2">
    <name type="scientific">Candidatus Parvarchaeum acidiphilum ARMAN-4</name>
    <dbReference type="NCBI Taxonomy" id="662760"/>
    <lineage>
        <taxon>Archaea</taxon>
        <taxon>Candidatus Parvarchaeota</taxon>
        <taxon>Candidatus Parvarchaeum</taxon>
    </lineage>
</organism>
<reference evidence="1 2" key="1">
    <citation type="journal article" date="2010" name="Proc. Natl. Acad. Sci. U.S.A.">
        <title>Enigmatic, ultrasmall, uncultivated Archaea.</title>
        <authorList>
            <person name="Baker B.J."/>
            <person name="Comolli L.R."/>
            <person name="Dick G.J."/>
            <person name="Hauser L.J."/>
            <person name="Hyatt D."/>
            <person name="Dill B.D."/>
            <person name="Land M.L."/>
            <person name="Verberkmoes N.C."/>
            <person name="Hettich R.L."/>
            <person name="Banfield J.F."/>
        </authorList>
    </citation>
    <scope>NUCLEOTIDE SEQUENCE [LARGE SCALE GENOMIC DNA]</scope>
</reference>